<dbReference type="PROSITE" id="PS51831">
    <property type="entry name" value="HD"/>
    <property type="match status" value="1"/>
</dbReference>
<organism evidence="2">
    <name type="scientific">Faunusvirus sp</name>
    <dbReference type="NCBI Taxonomy" id="2487766"/>
    <lineage>
        <taxon>Viruses</taxon>
        <taxon>Varidnaviria</taxon>
        <taxon>Bamfordvirae</taxon>
        <taxon>Nucleocytoviricota</taxon>
        <taxon>Megaviricetes</taxon>
        <taxon>Imitervirales</taxon>
        <taxon>Mimiviridae</taxon>
    </lineage>
</organism>
<gene>
    <name evidence="2" type="ORF">Faunusvirus19_7</name>
</gene>
<evidence type="ECO:0000259" key="1">
    <source>
        <dbReference type="PROSITE" id="PS51831"/>
    </source>
</evidence>
<dbReference type="Gene3D" id="3.30.70.2760">
    <property type="match status" value="1"/>
</dbReference>
<dbReference type="Gene3D" id="1.10.3210.10">
    <property type="entry name" value="Hypothetical protein af1432"/>
    <property type="match status" value="1"/>
</dbReference>
<evidence type="ECO:0000313" key="2">
    <source>
        <dbReference type="EMBL" id="AYV79517.1"/>
    </source>
</evidence>
<dbReference type="InterPro" id="IPR050135">
    <property type="entry name" value="dGTPase-like"/>
</dbReference>
<reference evidence="2" key="1">
    <citation type="submission" date="2018-10" db="EMBL/GenBank/DDBJ databases">
        <title>Hidden diversity of soil giant viruses.</title>
        <authorList>
            <person name="Schulz F."/>
            <person name="Alteio L."/>
            <person name="Goudeau D."/>
            <person name="Ryan E.M."/>
            <person name="Malmstrom R.R."/>
            <person name="Blanchard J."/>
            <person name="Woyke T."/>
        </authorList>
    </citation>
    <scope>NUCLEOTIDE SEQUENCE</scope>
    <source>
        <strain evidence="2">FNV1</strain>
    </source>
</reference>
<sequence length="423" mass="49880">MTNYTSYKMSTIRKSKMINDTVHGYIELEPYLMDIIDTPVFQRLRNIKQLGVCYYVFPGASHNRFEHSIGVSYLAGLFINNIRKNQPQLDISDNDVKLIKIAGLVHDLGHACFSHFFDNIFLPKSAKYDQTNPNNHHEHRSIQLLRYVVAEYKMDLSGEDITKIDKLVNPDKDNSAWYYNIISNNNGLDCDRMDYLCRDTHNLAFPSRVDYSRIIMQARVIDNVICFPDKLEKEMYNFYHVRYQLHTQIYCHPKVKQIEHMINDVLIMADDEYKISESIDNPMKFCELTDDILYRIEYSTVDTLSAARDIIRKIRTRDLYKFVGEIFNPVKTPTINDFITDEITVDDIIFEKIKIDYTKGKTNPVQNIYFYSLSDKSHHFKIDGKQSVIQPIIYEEEIYRVYCRNKTKLDKVKTIFAKMKNTF</sequence>
<feature type="domain" description="HD" evidence="1">
    <location>
        <begin position="64"/>
        <end position="196"/>
    </location>
</feature>
<dbReference type="EMBL" id="MK072150">
    <property type="protein sequence ID" value="AYV79517.1"/>
    <property type="molecule type" value="Genomic_DNA"/>
</dbReference>
<dbReference type="PANTHER" id="PTHR11373:SF4">
    <property type="entry name" value="DEOXYNUCLEOSIDE TRIPHOSPHATE TRIPHOSPHOHYDROLASE SAMHD1"/>
    <property type="match status" value="1"/>
</dbReference>
<dbReference type="GO" id="GO:0006203">
    <property type="term" value="P:dGTP catabolic process"/>
    <property type="evidence" value="ECO:0007669"/>
    <property type="project" value="TreeGrafter"/>
</dbReference>
<dbReference type="SMART" id="SM00471">
    <property type="entry name" value="HDc"/>
    <property type="match status" value="1"/>
</dbReference>
<dbReference type="GO" id="GO:0008832">
    <property type="term" value="F:dGTPase activity"/>
    <property type="evidence" value="ECO:0007669"/>
    <property type="project" value="TreeGrafter"/>
</dbReference>
<proteinExistence type="predicted"/>
<dbReference type="InterPro" id="IPR003607">
    <property type="entry name" value="HD/PDEase_dom"/>
</dbReference>
<keyword evidence="2" id="KW-0378">Hydrolase</keyword>
<protein>
    <submittedName>
        <fullName evidence="2">HD phosphohydrolase domain-containing protein</fullName>
    </submittedName>
</protein>
<dbReference type="Pfam" id="PF01966">
    <property type="entry name" value="HD"/>
    <property type="match status" value="1"/>
</dbReference>
<name>A0A3G4ZX79_9VIRU</name>
<dbReference type="PANTHER" id="PTHR11373">
    <property type="entry name" value="DEOXYNUCLEOSIDE TRIPHOSPHATE TRIPHOSPHOHYDROLASE"/>
    <property type="match status" value="1"/>
</dbReference>
<dbReference type="SUPFAM" id="SSF109604">
    <property type="entry name" value="HD-domain/PDEase-like"/>
    <property type="match status" value="1"/>
</dbReference>
<dbReference type="CDD" id="cd00077">
    <property type="entry name" value="HDc"/>
    <property type="match status" value="1"/>
</dbReference>
<dbReference type="InterPro" id="IPR006674">
    <property type="entry name" value="HD_domain"/>
</dbReference>
<accession>A0A3G4ZX79</accession>